<evidence type="ECO:0000313" key="1">
    <source>
        <dbReference type="EMBL" id="KYQ91856.1"/>
    </source>
</evidence>
<evidence type="ECO:0000313" key="3">
    <source>
        <dbReference type="EMBL" id="KYQ93496.1"/>
    </source>
</evidence>
<dbReference type="Proteomes" id="UP000076078">
    <property type="component" value="Unassembled WGS sequence"/>
</dbReference>
<evidence type="ECO:0000313" key="4">
    <source>
        <dbReference type="Proteomes" id="UP000076078"/>
    </source>
</evidence>
<dbReference type="EMBL" id="LODT01000031">
    <property type="protein sequence ID" value="KYQ91965.1"/>
    <property type="molecule type" value="Genomic_DNA"/>
</dbReference>
<dbReference type="EMBL" id="LODT01000028">
    <property type="protein sequence ID" value="KYQ93496.1"/>
    <property type="molecule type" value="Genomic_DNA"/>
</dbReference>
<keyword evidence="4" id="KW-1185">Reference proteome</keyword>
<dbReference type="AlphaFoldDB" id="A0A151ZHP9"/>
<reference evidence="3 4" key="1">
    <citation type="submission" date="2015-12" db="EMBL/GenBank/DDBJ databases">
        <title>Dictyostelia acquired genes for synthesis and detection of signals that induce cell-type specialization by lateral gene transfer from prokaryotes.</title>
        <authorList>
            <person name="Gloeckner G."/>
            <person name="Schaap P."/>
        </authorList>
    </citation>
    <scope>NUCLEOTIDE SEQUENCE [LARGE SCALE GENOMIC DNA]</scope>
    <source>
        <strain evidence="3 4">TK</strain>
    </source>
</reference>
<evidence type="ECO:0000313" key="2">
    <source>
        <dbReference type="EMBL" id="KYQ91965.1"/>
    </source>
</evidence>
<sequence length="298" mass="34763">MTNINCTNLFEENIYPDDTTTFSPLSIRNINNNNTSYNIGAPLNINMQYPHTPLNNVEVNTLPTPILNPNIIPIDPNFLSTTVNNNTPLNIHPSQTPINNSANALPRTQVNKSDLNNIHEILKDIQKRIKNIEHNQYKYILDLSEREIKNDLLDILFNSASMEVTIAELRLVLLKYTTSITESSITIFINFLSNKKNNYNDRIKNFYDKLVDIDKENIIKELRDGLNRHPKTFSTLLLDDKDNRYPNLTKFIKELYNYKKDLSVNHIDYIIQRLKSKKNRNKVKRNRIEFENSNVEDD</sequence>
<dbReference type="EMBL" id="LODT01000034">
    <property type="protein sequence ID" value="KYQ91856.1"/>
    <property type="molecule type" value="Genomic_DNA"/>
</dbReference>
<accession>A0A151ZHP9</accession>
<protein>
    <submittedName>
        <fullName evidence="3">Uncharacterized protein</fullName>
    </submittedName>
</protein>
<organism evidence="3 4">
    <name type="scientific">Tieghemostelium lacteum</name>
    <name type="common">Slime mold</name>
    <name type="synonym">Dictyostelium lacteum</name>
    <dbReference type="NCBI Taxonomy" id="361077"/>
    <lineage>
        <taxon>Eukaryota</taxon>
        <taxon>Amoebozoa</taxon>
        <taxon>Evosea</taxon>
        <taxon>Eumycetozoa</taxon>
        <taxon>Dictyostelia</taxon>
        <taxon>Dictyosteliales</taxon>
        <taxon>Raperosteliaceae</taxon>
        <taxon>Tieghemostelium</taxon>
    </lineage>
</organism>
<name>A0A151ZHP9_TIELA</name>
<proteinExistence type="predicted"/>
<comment type="caution">
    <text evidence="3">The sequence shown here is derived from an EMBL/GenBank/DDBJ whole genome shotgun (WGS) entry which is preliminary data.</text>
</comment>
<gene>
    <name evidence="3" type="ORF">DLAC_06190</name>
    <name evidence="2" type="ORF">DLAC_06780</name>
    <name evidence="1" type="ORF">DLAC_07666</name>
</gene>